<organism evidence="2 3">
    <name type="scientific">Bradyrhizobium algeriense</name>
    <dbReference type="NCBI Taxonomy" id="634784"/>
    <lineage>
        <taxon>Bacteria</taxon>
        <taxon>Pseudomonadati</taxon>
        <taxon>Pseudomonadota</taxon>
        <taxon>Alphaproteobacteria</taxon>
        <taxon>Hyphomicrobiales</taxon>
        <taxon>Nitrobacteraceae</taxon>
        <taxon>Bradyrhizobium</taxon>
    </lineage>
</organism>
<reference evidence="2 3" key="1">
    <citation type="submission" date="2024-02" db="EMBL/GenBank/DDBJ databases">
        <title>Adaptive strategies in a cosmopolitan and abundant soil bacterium.</title>
        <authorList>
            <person name="Carini P."/>
        </authorList>
    </citation>
    <scope>NUCLEOTIDE SEQUENCE [LARGE SCALE GENOMIC DNA]</scope>
    <source>
        <strain evidence="2 3">AZCC 1608</strain>
    </source>
</reference>
<evidence type="ECO:0000313" key="2">
    <source>
        <dbReference type="EMBL" id="MEH2557421.1"/>
    </source>
</evidence>
<protein>
    <submittedName>
        <fullName evidence="2">Polysaccharide pyruvyl transferase WcaK-like protein</fullName>
    </submittedName>
</protein>
<dbReference type="Proteomes" id="UP001364224">
    <property type="component" value="Unassembled WGS sequence"/>
</dbReference>
<accession>A0ABU8BH37</accession>
<dbReference type="RefSeq" id="WP_334483600.1">
    <property type="nucleotide sequence ID" value="NZ_JAZHRV010000001.1"/>
</dbReference>
<keyword evidence="3" id="KW-1185">Reference proteome</keyword>
<sequence length="413" mass="45395">MKVVTFNVKYSPNLGDGVIAECLEAELRRRLPDVGIEALDLAGRTDRDSPARSGRRVLALKALQMMPALLRDVLVEAILRLQIWRKCRPVWREALRDADLAIVGGGQLIQDGDLNFPVKLSIVAAECKRNNVPIALFGLGVAESRSGRGAALISSLLHADLLVFAGVRDSDSARRLRQRRVKGVVVTPDPGLMASQVWPSSVRRQRKRPVIGVGMTHPVILQHHGEGKSDDTTVMGLYRSLIRRLLASGYDVTCFSNGAREDRTCLDRVVGSFRGDDGLTRAPDCRTPRELAELVGSFDAVIAHRLHACILAYSYRVAHVGLSWDPKLAAFFANVGRSRYLVEFSDDAVQIMPELLAAARAETICEVQHKRVLTLTGASIDGLVGLLKGETRPKLIEHSERALNPMRLSKVRA</sequence>
<gene>
    <name evidence="2" type="ORF">V1286_004950</name>
</gene>
<dbReference type="PANTHER" id="PTHR36836">
    <property type="entry name" value="COLANIC ACID BIOSYNTHESIS PROTEIN WCAK"/>
    <property type="match status" value="1"/>
</dbReference>
<name>A0ABU8BH37_9BRAD</name>
<dbReference type="EMBL" id="JAZHRV010000001">
    <property type="protein sequence ID" value="MEH2557421.1"/>
    <property type="molecule type" value="Genomic_DNA"/>
</dbReference>
<feature type="domain" description="Polysaccharide pyruvyl transferase" evidence="1">
    <location>
        <begin position="13"/>
        <end position="326"/>
    </location>
</feature>
<evidence type="ECO:0000313" key="3">
    <source>
        <dbReference type="Proteomes" id="UP001364224"/>
    </source>
</evidence>
<comment type="caution">
    <text evidence="2">The sequence shown here is derived from an EMBL/GenBank/DDBJ whole genome shotgun (WGS) entry which is preliminary data.</text>
</comment>
<dbReference type="InterPro" id="IPR007345">
    <property type="entry name" value="Polysacch_pyruvyl_Trfase"/>
</dbReference>
<dbReference type="Pfam" id="PF04230">
    <property type="entry name" value="PS_pyruv_trans"/>
    <property type="match status" value="1"/>
</dbReference>
<dbReference type="PANTHER" id="PTHR36836:SF1">
    <property type="entry name" value="COLANIC ACID BIOSYNTHESIS PROTEIN WCAK"/>
    <property type="match status" value="1"/>
</dbReference>
<proteinExistence type="predicted"/>
<evidence type="ECO:0000259" key="1">
    <source>
        <dbReference type="Pfam" id="PF04230"/>
    </source>
</evidence>